<feature type="transmembrane region" description="Helical" evidence="9">
    <location>
        <begin position="279"/>
        <end position="299"/>
    </location>
</feature>
<dbReference type="PANTHER" id="PTHR23517:SF15">
    <property type="entry name" value="PROTON-DEPENDENT OLIGOPEPTIDE FAMILY TRANSPORT PROTEIN"/>
    <property type="match status" value="1"/>
</dbReference>
<dbReference type="EMBL" id="CP122539">
    <property type="protein sequence ID" value="WGH75360.1"/>
    <property type="molecule type" value="Genomic_DNA"/>
</dbReference>
<dbReference type="RefSeq" id="WP_279651245.1">
    <property type="nucleotide sequence ID" value="NZ_CP122539.1"/>
</dbReference>
<keyword evidence="7 9" id="KW-0472">Membrane</keyword>
<evidence type="ECO:0000259" key="10">
    <source>
        <dbReference type="PROSITE" id="PS50850"/>
    </source>
</evidence>
<dbReference type="Proteomes" id="UP001232001">
    <property type="component" value="Chromosome"/>
</dbReference>
<feature type="transmembrane region" description="Helical" evidence="9">
    <location>
        <begin position="358"/>
        <end position="379"/>
    </location>
</feature>
<keyword evidence="4 8" id="KW-0812">Transmembrane</keyword>
<dbReference type="InterPro" id="IPR005279">
    <property type="entry name" value="Dipep/tripep_permease"/>
</dbReference>
<evidence type="ECO:0000256" key="1">
    <source>
        <dbReference type="ARBA" id="ARBA00004651"/>
    </source>
</evidence>
<feature type="transmembrane region" description="Helical" evidence="9">
    <location>
        <begin position="421"/>
        <end position="443"/>
    </location>
</feature>
<feature type="transmembrane region" description="Helical" evidence="9">
    <location>
        <begin position="182"/>
        <end position="202"/>
    </location>
</feature>
<gene>
    <name evidence="11" type="ORF">P8625_15000</name>
</gene>
<proteinExistence type="inferred from homology"/>
<evidence type="ECO:0000256" key="6">
    <source>
        <dbReference type="ARBA" id="ARBA00022989"/>
    </source>
</evidence>
<feature type="transmembrane region" description="Helical" evidence="9">
    <location>
        <begin position="391"/>
        <end position="409"/>
    </location>
</feature>
<dbReference type="PANTHER" id="PTHR23517">
    <property type="entry name" value="RESISTANCE PROTEIN MDTM, PUTATIVE-RELATED-RELATED"/>
    <property type="match status" value="1"/>
</dbReference>
<evidence type="ECO:0000256" key="5">
    <source>
        <dbReference type="ARBA" id="ARBA00022856"/>
    </source>
</evidence>
<evidence type="ECO:0000256" key="7">
    <source>
        <dbReference type="ARBA" id="ARBA00023136"/>
    </source>
</evidence>
<feature type="transmembrane region" description="Helical" evidence="9">
    <location>
        <begin position="516"/>
        <end position="535"/>
    </location>
</feature>
<evidence type="ECO:0000256" key="8">
    <source>
        <dbReference type="RuleBase" id="RU003755"/>
    </source>
</evidence>
<dbReference type="NCBIfam" id="TIGR00924">
    <property type="entry name" value="yjdL_sub1_fam"/>
    <property type="match status" value="1"/>
</dbReference>
<feature type="transmembrane region" description="Helical" evidence="9">
    <location>
        <begin position="311"/>
        <end position="329"/>
    </location>
</feature>
<keyword evidence="2 8" id="KW-0813">Transport</keyword>
<keyword evidence="12" id="KW-1185">Reference proteome</keyword>
<sequence length="588" mass="65054">MNTDIENLFKDKVLGHPAGLFVLFFTEMWERFSYYGMRAILVIFLTGAITGSNPGWGWDTSAALSLLGTYALFVYLTPIVGGWLADNKIGYRMAVVIGALLMTLGHASMAIETPTFLYIGIALLIVGNGFFKPNMTSIISKMYAGKDDKKDGAYNIFYMGVNAGAFIGIMLCGWVGEKIGWSYGFGLAGIFMFLGMIQFYLAQPIFGNLGDKPKNENKGMIDTLAENSDNKESTKLNRFSTLDYTLIGVFIVSALIFIINDPLSKIGNIQSLNFTVAGMTDSLFFALLAAISFIVLLIVRIPRYTPIERDRMIAFTIFCLFTIFFWAAFEQAAGSLPIYTRDFTDRVLEGTAGSVFKIIDLLVTVVPMGIITYVLISLFKKTFNKIGLSNIVLGVSFLIVWAIIIYKLYVEFSDPKAEVPITWFAILNSLFIIAFAPLFTKLWDSKYNPPASVKYGLGLIIMAIGFGLLAFATKDIPLGAKTAKLSMFWLVLAYLFHTLGELCLSPMGLSYLSKLVPARMVAFMFGVYYLAIAIGNKLAHYIGGDIEKITEESGLSFFFLIFTIVPIALGLLSFALHPLLKRLMHGVK</sequence>
<feature type="transmembrane region" description="Helical" evidence="9">
    <location>
        <begin position="241"/>
        <end position="259"/>
    </location>
</feature>
<dbReference type="SUPFAM" id="SSF103473">
    <property type="entry name" value="MFS general substrate transporter"/>
    <property type="match status" value="1"/>
</dbReference>
<evidence type="ECO:0000313" key="12">
    <source>
        <dbReference type="Proteomes" id="UP001232001"/>
    </source>
</evidence>
<keyword evidence="6 9" id="KW-1133">Transmembrane helix</keyword>
<keyword evidence="5" id="KW-0653">Protein transport</keyword>
<feature type="transmembrane region" description="Helical" evidence="9">
    <location>
        <begin position="152"/>
        <end position="176"/>
    </location>
</feature>
<dbReference type="CDD" id="cd17346">
    <property type="entry name" value="MFS_DtpA_like"/>
    <property type="match status" value="1"/>
</dbReference>
<dbReference type="PROSITE" id="PS50850">
    <property type="entry name" value="MFS"/>
    <property type="match status" value="1"/>
</dbReference>
<evidence type="ECO:0000256" key="2">
    <source>
        <dbReference type="ARBA" id="ARBA00022448"/>
    </source>
</evidence>
<dbReference type="Pfam" id="PF00854">
    <property type="entry name" value="PTR2"/>
    <property type="match status" value="2"/>
</dbReference>
<dbReference type="InterPro" id="IPR020846">
    <property type="entry name" value="MFS_dom"/>
</dbReference>
<accession>A0ABY8L5E8</accession>
<feature type="domain" description="Major facilitator superfamily (MFS) profile" evidence="10">
    <location>
        <begin position="382"/>
        <end position="588"/>
    </location>
</feature>
<feature type="transmembrane region" description="Helical" evidence="9">
    <location>
        <begin position="555"/>
        <end position="580"/>
    </location>
</feature>
<dbReference type="Gene3D" id="1.20.1250.20">
    <property type="entry name" value="MFS general substrate transporter like domains"/>
    <property type="match status" value="2"/>
</dbReference>
<keyword evidence="5" id="KW-0571">Peptide transport</keyword>
<dbReference type="InterPro" id="IPR018456">
    <property type="entry name" value="PTR2_symporter_CS"/>
</dbReference>
<keyword evidence="3" id="KW-1003">Cell membrane</keyword>
<evidence type="ECO:0000313" key="11">
    <source>
        <dbReference type="EMBL" id="WGH75360.1"/>
    </source>
</evidence>
<name>A0ABY8L5E8_9FLAO</name>
<evidence type="ECO:0000256" key="9">
    <source>
        <dbReference type="SAM" id="Phobius"/>
    </source>
</evidence>
<evidence type="ECO:0000256" key="4">
    <source>
        <dbReference type="ARBA" id="ARBA00022692"/>
    </source>
</evidence>
<comment type="similarity">
    <text evidence="8">Belongs to the major facilitator superfamily. Proton-dependent oligopeptide transporter (POT/PTR) (TC 2.A.17) family.</text>
</comment>
<dbReference type="InterPro" id="IPR036259">
    <property type="entry name" value="MFS_trans_sf"/>
</dbReference>
<dbReference type="InterPro" id="IPR000109">
    <property type="entry name" value="POT_fam"/>
</dbReference>
<dbReference type="InterPro" id="IPR050171">
    <property type="entry name" value="MFS_Transporters"/>
</dbReference>
<evidence type="ECO:0000256" key="3">
    <source>
        <dbReference type="ARBA" id="ARBA00022475"/>
    </source>
</evidence>
<feature type="transmembrane region" description="Helical" evidence="9">
    <location>
        <begin position="455"/>
        <end position="473"/>
    </location>
</feature>
<feature type="transmembrane region" description="Helical" evidence="9">
    <location>
        <begin position="485"/>
        <end position="504"/>
    </location>
</feature>
<reference evidence="11 12" key="1">
    <citation type="submission" date="2023-04" db="EMBL/GenBank/DDBJ databases">
        <title>Tenacibaculum tangerinum sp. nov., isolated from sea tidal flat of South Korea.</title>
        <authorList>
            <person name="Lee S.H."/>
            <person name="Kim J.-J."/>
        </authorList>
    </citation>
    <scope>NUCLEOTIDE SEQUENCE [LARGE SCALE GENOMIC DNA]</scope>
    <source>
        <strain evidence="11 12">GRR-S3-23</strain>
    </source>
</reference>
<comment type="subcellular location">
    <subcellularLocation>
        <location evidence="1">Cell membrane</location>
        <topology evidence="1">Multi-pass membrane protein</topology>
    </subcellularLocation>
    <subcellularLocation>
        <location evidence="8">Membrane</location>
        <topology evidence="8">Multi-pass membrane protein</topology>
    </subcellularLocation>
</comment>
<dbReference type="PROSITE" id="PS01023">
    <property type="entry name" value="PTR2_2"/>
    <property type="match status" value="1"/>
</dbReference>
<feature type="transmembrane region" description="Helical" evidence="9">
    <location>
        <begin position="62"/>
        <end position="84"/>
    </location>
</feature>
<feature type="transmembrane region" description="Helical" evidence="9">
    <location>
        <begin position="32"/>
        <end position="50"/>
    </location>
</feature>
<organism evidence="11 12">
    <name type="scientific">Tenacibaculum tangerinum</name>
    <dbReference type="NCBI Taxonomy" id="3038772"/>
    <lineage>
        <taxon>Bacteria</taxon>
        <taxon>Pseudomonadati</taxon>
        <taxon>Bacteroidota</taxon>
        <taxon>Flavobacteriia</taxon>
        <taxon>Flavobacteriales</taxon>
        <taxon>Flavobacteriaceae</taxon>
        <taxon>Tenacibaculum</taxon>
    </lineage>
</organism>
<protein>
    <submittedName>
        <fullName evidence="11">Peptide MFS transporter</fullName>
    </submittedName>
</protein>
<feature type="transmembrane region" description="Helical" evidence="9">
    <location>
        <begin position="115"/>
        <end position="131"/>
    </location>
</feature>